<dbReference type="GO" id="GO:0006952">
    <property type="term" value="P:defense response"/>
    <property type="evidence" value="ECO:0007669"/>
    <property type="project" value="UniProtKB-KW"/>
</dbReference>
<dbReference type="PANTHER" id="PTHR36766:SF3">
    <property type="entry name" value="RPW8 DOMAIN-CONTAINING PROTEIN"/>
    <property type="match status" value="1"/>
</dbReference>
<evidence type="ECO:0000313" key="6">
    <source>
        <dbReference type="EMBL" id="KAA8531755.1"/>
    </source>
</evidence>
<dbReference type="InterPro" id="IPR027417">
    <property type="entry name" value="P-loop_NTPase"/>
</dbReference>
<proteinExistence type="inferred from homology"/>
<dbReference type="SUPFAM" id="SSF52540">
    <property type="entry name" value="P-loop containing nucleoside triphosphate hydrolases"/>
    <property type="match status" value="1"/>
</dbReference>
<dbReference type="InterPro" id="IPR036388">
    <property type="entry name" value="WH-like_DNA-bd_sf"/>
</dbReference>
<dbReference type="InterPro" id="IPR032675">
    <property type="entry name" value="LRR_dom_sf"/>
</dbReference>
<keyword evidence="4" id="KW-0611">Plant defense</keyword>
<dbReference type="InterPro" id="IPR042197">
    <property type="entry name" value="Apaf_helical"/>
</dbReference>
<dbReference type="Gene3D" id="1.10.8.430">
    <property type="entry name" value="Helical domain of apoptotic protease-activating factors"/>
    <property type="match status" value="1"/>
</dbReference>
<dbReference type="PRINTS" id="PR00364">
    <property type="entry name" value="DISEASERSIST"/>
</dbReference>
<protein>
    <recommendedName>
        <fullName evidence="5">RPW8 domain-containing protein</fullName>
    </recommendedName>
</protein>
<dbReference type="InterPro" id="IPR008808">
    <property type="entry name" value="Powdery_mildew-R_dom"/>
</dbReference>
<dbReference type="PROSITE" id="PS51153">
    <property type="entry name" value="RPW8"/>
    <property type="match status" value="1"/>
</dbReference>
<evidence type="ECO:0000256" key="2">
    <source>
        <dbReference type="ARBA" id="ARBA00022614"/>
    </source>
</evidence>
<dbReference type="PANTHER" id="PTHR36766">
    <property type="entry name" value="PLANT BROAD-SPECTRUM MILDEW RESISTANCE PROTEIN RPW8"/>
    <property type="match status" value="1"/>
</dbReference>
<dbReference type="AlphaFoldDB" id="A0A5J5AL18"/>
<dbReference type="InterPro" id="IPR055414">
    <property type="entry name" value="LRR_R13L4/SHOC2-like"/>
</dbReference>
<dbReference type="EMBL" id="CM018043">
    <property type="protein sequence ID" value="KAA8531755.1"/>
    <property type="molecule type" value="Genomic_DNA"/>
</dbReference>
<dbReference type="Pfam" id="PF05659">
    <property type="entry name" value="RPW8"/>
    <property type="match status" value="1"/>
</dbReference>
<name>A0A5J5AL18_9ASTE</name>
<gene>
    <name evidence="6" type="ORF">F0562_006528</name>
</gene>
<organism evidence="6 7">
    <name type="scientific">Nyssa sinensis</name>
    <dbReference type="NCBI Taxonomy" id="561372"/>
    <lineage>
        <taxon>Eukaryota</taxon>
        <taxon>Viridiplantae</taxon>
        <taxon>Streptophyta</taxon>
        <taxon>Embryophyta</taxon>
        <taxon>Tracheophyta</taxon>
        <taxon>Spermatophyta</taxon>
        <taxon>Magnoliopsida</taxon>
        <taxon>eudicotyledons</taxon>
        <taxon>Gunneridae</taxon>
        <taxon>Pentapetalae</taxon>
        <taxon>asterids</taxon>
        <taxon>Cornales</taxon>
        <taxon>Nyssaceae</taxon>
        <taxon>Nyssa</taxon>
    </lineage>
</organism>
<dbReference type="Pfam" id="PF23598">
    <property type="entry name" value="LRR_14"/>
    <property type="match status" value="1"/>
</dbReference>
<keyword evidence="3" id="KW-0677">Repeat</keyword>
<dbReference type="InterPro" id="IPR002182">
    <property type="entry name" value="NB-ARC"/>
</dbReference>
<reference evidence="6 7" key="1">
    <citation type="submission" date="2019-09" db="EMBL/GenBank/DDBJ databases">
        <title>A chromosome-level genome assembly of the Chinese tupelo Nyssa sinensis.</title>
        <authorList>
            <person name="Yang X."/>
            <person name="Kang M."/>
            <person name="Yang Y."/>
            <person name="Xiong H."/>
            <person name="Wang M."/>
            <person name="Zhang Z."/>
            <person name="Wang Z."/>
            <person name="Wu H."/>
            <person name="Ma T."/>
            <person name="Liu J."/>
            <person name="Xi Z."/>
        </authorList>
    </citation>
    <scope>NUCLEOTIDE SEQUENCE [LARGE SCALE GENOMIC DNA]</scope>
    <source>
        <strain evidence="6">J267</strain>
        <tissue evidence="6">Leaf</tissue>
    </source>
</reference>
<dbReference type="Gene3D" id="1.10.10.10">
    <property type="entry name" value="Winged helix-like DNA-binding domain superfamily/Winged helix DNA-binding domain"/>
    <property type="match status" value="1"/>
</dbReference>
<keyword evidence="7" id="KW-1185">Reference proteome</keyword>
<evidence type="ECO:0000256" key="4">
    <source>
        <dbReference type="ARBA" id="ARBA00022821"/>
    </source>
</evidence>
<feature type="domain" description="RPW8" evidence="5">
    <location>
        <begin position="1"/>
        <end position="151"/>
    </location>
</feature>
<dbReference type="SUPFAM" id="SSF52058">
    <property type="entry name" value="L domain-like"/>
    <property type="match status" value="1"/>
</dbReference>
<evidence type="ECO:0000256" key="3">
    <source>
        <dbReference type="ARBA" id="ARBA00022737"/>
    </source>
</evidence>
<sequence>MAMDLFGGAALGTAFGELLEAVMEVKDNAIKFNAVLNSLTSTLNSIEPVFSEIEQLNRVLDRPEEETKMFTYQLERGKTIVRKCSEIRWWNFYKKHSYAKKLMELESSLLKFFQIYVQAQVSRDNRQILVELKQVDVRLDQIHSNLRNGGKVYNRSVFLGSCRVPEAPDFIVGLDVPLKELKMQLLTDGVSVVVLSAQGGCGKTTLAKMLCHDHEIEGIYKDNIFFVTVSKTPNLKVIIQKIFQHTGCAVPQFQNHEDAINQLEHLLKQRGPNPVLLVLDDVWSGSESLVQNFMFRISGYKIVVTSRFEFPRFDSTYKLELLNDQDARALFCHSAFPHDGSSSSYVPDDDLLNEIVRGCGGFPLALAVVGQSLRRQPEVIWRRTLKQWSEGRSILDSSNDLLIRLQTSLDALDERAESKNFLKECYLDLGLFPEDERIPVTALMDMWVELYNLDENGIDALANLHELSTRNLANLVFTRKDASEVDGYYNEHFVVQHDLVRELAIHRSSQHPIEQRKRLIIDTRGNDLPKCSHEMQQPIHARLVSISTDETFCSRWNNMQLPEVEVVLLNFRARNYTLPEFMEKMDQLKVLIVINYDFCPAELSNFPLICSLSSLKRIRLENISIPSLCNSTLQLRNLRKISIVTCEIGSTFRNCTTQISHMLPNLVEIDIDCCNDLEELPAGLCDIVHLKKLSITNCQELCALPEGLGKLENLEVLRLHNCTELIELPETIGSLNKLSFLDISDCIGICKMPLRMGELCGLRKLDMRNCLELSELPPSVKDLKQLKEVICDEQRAYLWEACKIHLTNLKINVLKEDINLNWLPNHRL</sequence>
<dbReference type="OrthoDB" id="2016095at2759"/>
<dbReference type="Gene3D" id="3.40.50.300">
    <property type="entry name" value="P-loop containing nucleotide triphosphate hydrolases"/>
    <property type="match status" value="1"/>
</dbReference>
<comment type="similarity">
    <text evidence="1">Belongs to the disease resistance NB-LRR family.</text>
</comment>
<evidence type="ECO:0000313" key="7">
    <source>
        <dbReference type="Proteomes" id="UP000325577"/>
    </source>
</evidence>
<evidence type="ECO:0000259" key="5">
    <source>
        <dbReference type="PROSITE" id="PS51153"/>
    </source>
</evidence>
<keyword evidence="2" id="KW-0433">Leucine-rich repeat</keyword>
<dbReference type="Proteomes" id="UP000325577">
    <property type="component" value="Linkage Group LG2"/>
</dbReference>
<dbReference type="Gene3D" id="3.80.10.10">
    <property type="entry name" value="Ribonuclease Inhibitor"/>
    <property type="match status" value="1"/>
</dbReference>
<accession>A0A5J5AL18</accession>
<dbReference type="GO" id="GO:0043531">
    <property type="term" value="F:ADP binding"/>
    <property type="evidence" value="ECO:0007669"/>
    <property type="project" value="InterPro"/>
</dbReference>
<evidence type="ECO:0000256" key="1">
    <source>
        <dbReference type="ARBA" id="ARBA00008894"/>
    </source>
</evidence>
<dbReference type="Pfam" id="PF00931">
    <property type="entry name" value="NB-ARC"/>
    <property type="match status" value="1"/>
</dbReference>